<proteinExistence type="predicted"/>
<feature type="chain" id="PRO_5015940831" description="Lipoprotein" evidence="1">
    <location>
        <begin position="22"/>
        <end position="163"/>
    </location>
</feature>
<dbReference type="Proteomes" id="UP000249061">
    <property type="component" value="Unassembled WGS sequence"/>
</dbReference>
<sequence>MRGPTSLVVGLLLCACGYRFTAPNSSLPAGLTSVQVPMFENKTADPSLELVFTQAARDQLQRAGRLGGDTAQGTLRGTVLTVSSGPFLAAPTLGRQPGMRVSVGVLFVLEKQGREVGRAGVNLIEDFPSGADVLLTESNREAALRRIADSAVREGLERLQSAP</sequence>
<evidence type="ECO:0000256" key="1">
    <source>
        <dbReference type="SAM" id="SignalP"/>
    </source>
</evidence>
<name>A0A2W5TJ43_9BACT</name>
<dbReference type="EMBL" id="QFQP01000011">
    <property type="protein sequence ID" value="PZR12736.1"/>
    <property type="molecule type" value="Genomic_DNA"/>
</dbReference>
<dbReference type="GO" id="GO:0043165">
    <property type="term" value="P:Gram-negative-bacterium-type cell outer membrane assembly"/>
    <property type="evidence" value="ECO:0007669"/>
    <property type="project" value="InterPro"/>
</dbReference>
<protein>
    <recommendedName>
        <fullName evidence="4">Lipoprotein</fullName>
    </recommendedName>
</protein>
<evidence type="ECO:0008006" key="4">
    <source>
        <dbReference type="Google" id="ProtNLM"/>
    </source>
</evidence>
<evidence type="ECO:0000313" key="3">
    <source>
        <dbReference type="Proteomes" id="UP000249061"/>
    </source>
</evidence>
<evidence type="ECO:0000313" key="2">
    <source>
        <dbReference type="EMBL" id="PZR12736.1"/>
    </source>
</evidence>
<dbReference type="PROSITE" id="PS51257">
    <property type="entry name" value="PROKAR_LIPOPROTEIN"/>
    <property type="match status" value="1"/>
</dbReference>
<gene>
    <name evidence="2" type="ORF">DI536_14280</name>
</gene>
<dbReference type="GO" id="GO:0019867">
    <property type="term" value="C:outer membrane"/>
    <property type="evidence" value="ECO:0007669"/>
    <property type="project" value="InterPro"/>
</dbReference>
<keyword evidence="1" id="KW-0732">Signal</keyword>
<dbReference type="InterPro" id="IPR007485">
    <property type="entry name" value="LPS_assembly_LptE"/>
</dbReference>
<dbReference type="Pfam" id="PF04390">
    <property type="entry name" value="LptE"/>
    <property type="match status" value="1"/>
</dbReference>
<feature type="signal peptide" evidence="1">
    <location>
        <begin position="1"/>
        <end position="21"/>
    </location>
</feature>
<comment type="caution">
    <text evidence="2">The sequence shown here is derived from an EMBL/GenBank/DDBJ whole genome shotgun (WGS) entry which is preliminary data.</text>
</comment>
<accession>A0A2W5TJ43</accession>
<reference evidence="2 3" key="1">
    <citation type="submission" date="2017-08" db="EMBL/GenBank/DDBJ databases">
        <title>Infants hospitalized years apart are colonized by the same room-sourced microbial strains.</title>
        <authorList>
            <person name="Brooks B."/>
            <person name="Olm M.R."/>
            <person name="Firek B.A."/>
            <person name="Baker R."/>
            <person name="Thomas B.C."/>
            <person name="Morowitz M.J."/>
            <person name="Banfield J.F."/>
        </authorList>
    </citation>
    <scope>NUCLEOTIDE SEQUENCE [LARGE SCALE GENOMIC DNA]</scope>
    <source>
        <strain evidence="2">S2_003_000_R2_14</strain>
    </source>
</reference>
<dbReference type="AlphaFoldDB" id="A0A2W5TJ43"/>
<organism evidence="2 3">
    <name type="scientific">Archangium gephyra</name>
    <dbReference type="NCBI Taxonomy" id="48"/>
    <lineage>
        <taxon>Bacteria</taxon>
        <taxon>Pseudomonadati</taxon>
        <taxon>Myxococcota</taxon>
        <taxon>Myxococcia</taxon>
        <taxon>Myxococcales</taxon>
        <taxon>Cystobacterineae</taxon>
        <taxon>Archangiaceae</taxon>
        <taxon>Archangium</taxon>
    </lineage>
</organism>